<dbReference type="Proteomes" id="UP000233440">
    <property type="component" value="Unassembled WGS sequence"/>
</dbReference>
<dbReference type="OrthoDB" id="2925697at2"/>
<dbReference type="PROSITE" id="PS50853">
    <property type="entry name" value="FN3"/>
    <property type="match status" value="1"/>
</dbReference>
<dbReference type="EMBL" id="PIQO01000007">
    <property type="protein sequence ID" value="PKR85033.1"/>
    <property type="molecule type" value="Genomic_DNA"/>
</dbReference>
<evidence type="ECO:0000259" key="2">
    <source>
        <dbReference type="PROSITE" id="PS50853"/>
    </source>
</evidence>
<dbReference type="SUPFAM" id="SSF49265">
    <property type="entry name" value="Fibronectin type III"/>
    <property type="match status" value="1"/>
</dbReference>
<evidence type="ECO:0000313" key="4">
    <source>
        <dbReference type="Proteomes" id="UP000233440"/>
    </source>
</evidence>
<protein>
    <submittedName>
        <fullName evidence="3">Fibronectin type III domain-containing protein</fullName>
    </submittedName>
</protein>
<sequence length="90" mass="9425">MPHPDSPQNLAGTTTITQANLTWDAVDGADSYKIYRNGIEVGTSSTNSYKDTGLTGDTTYQYQVSAVNVSGESAKSSEISLTTQPSTSGS</sequence>
<keyword evidence="4" id="KW-1185">Reference proteome</keyword>
<dbReference type="Gene3D" id="2.60.40.10">
    <property type="entry name" value="Immunoglobulins"/>
    <property type="match status" value="1"/>
</dbReference>
<dbReference type="InterPro" id="IPR036116">
    <property type="entry name" value="FN3_sf"/>
</dbReference>
<dbReference type="SMART" id="SM00060">
    <property type="entry name" value="FN3"/>
    <property type="match status" value="1"/>
</dbReference>
<dbReference type="AlphaFoldDB" id="A0A2N3LKE7"/>
<feature type="domain" description="Fibronectin type-III" evidence="2">
    <location>
        <begin position="3"/>
        <end position="86"/>
    </location>
</feature>
<evidence type="ECO:0000313" key="3">
    <source>
        <dbReference type="EMBL" id="PKR85033.1"/>
    </source>
</evidence>
<dbReference type="InterPro" id="IPR013783">
    <property type="entry name" value="Ig-like_fold"/>
</dbReference>
<dbReference type="InterPro" id="IPR003961">
    <property type="entry name" value="FN3_dom"/>
</dbReference>
<evidence type="ECO:0000256" key="1">
    <source>
        <dbReference type="SAM" id="MobiDB-lite"/>
    </source>
</evidence>
<feature type="region of interest" description="Disordered" evidence="1">
    <location>
        <begin position="71"/>
        <end position="90"/>
    </location>
</feature>
<organism evidence="3 4">
    <name type="scientific">Heyndrickxia camelliae</name>
    <dbReference type="NCBI Taxonomy" id="1707093"/>
    <lineage>
        <taxon>Bacteria</taxon>
        <taxon>Bacillati</taxon>
        <taxon>Bacillota</taxon>
        <taxon>Bacilli</taxon>
        <taxon>Bacillales</taxon>
        <taxon>Bacillaceae</taxon>
        <taxon>Heyndrickxia</taxon>
    </lineage>
</organism>
<dbReference type="CDD" id="cd00063">
    <property type="entry name" value="FN3"/>
    <property type="match status" value="1"/>
</dbReference>
<dbReference type="Pfam" id="PF00041">
    <property type="entry name" value="fn3"/>
    <property type="match status" value="1"/>
</dbReference>
<proteinExistence type="predicted"/>
<name>A0A2N3LKE7_9BACI</name>
<accession>A0A2N3LKE7</accession>
<gene>
    <name evidence="3" type="ORF">CWO92_10860</name>
</gene>
<comment type="caution">
    <text evidence="3">The sequence shown here is derived from an EMBL/GenBank/DDBJ whole genome shotgun (WGS) entry which is preliminary data.</text>
</comment>
<reference evidence="3 4" key="1">
    <citation type="submission" date="2017-11" db="EMBL/GenBank/DDBJ databases">
        <title>Bacillus camelliae sp. nov., isolated from pu'er tea.</title>
        <authorList>
            <person name="Niu L."/>
        </authorList>
    </citation>
    <scope>NUCLEOTIDE SEQUENCE [LARGE SCALE GENOMIC DNA]</scope>
    <source>
        <strain evidence="3 4">7578-1</strain>
    </source>
</reference>